<feature type="signal peptide" evidence="1">
    <location>
        <begin position="1"/>
        <end position="21"/>
    </location>
</feature>
<proteinExistence type="predicted"/>
<organism evidence="2">
    <name type="scientific">Rhipicephalus appendiculatus</name>
    <name type="common">Brown ear tick</name>
    <dbReference type="NCBI Taxonomy" id="34631"/>
    <lineage>
        <taxon>Eukaryota</taxon>
        <taxon>Metazoa</taxon>
        <taxon>Ecdysozoa</taxon>
        <taxon>Arthropoda</taxon>
        <taxon>Chelicerata</taxon>
        <taxon>Arachnida</taxon>
        <taxon>Acari</taxon>
        <taxon>Parasitiformes</taxon>
        <taxon>Ixodida</taxon>
        <taxon>Ixodoidea</taxon>
        <taxon>Ixodidae</taxon>
        <taxon>Rhipicephalinae</taxon>
        <taxon>Rhipicephalus</taxon>
        <taxon>Rhipicephalus</taxon>
    </lineage>
</organism>
<dbReference type="AlphaFoldDB" id="A0A131YGS7"/>
<name>A0A131YGS7_RHIAP</name>
<keyword evidence="1" id="KW-0732">Signal</keyword>
<accession>A0A131YGS7</accession>
<sequence length="130" mass="14902">MQVSNWGKLFFFFLLSHCIRLARFGLHPHTPRIAGLSHTHPDPVMVERLQCDAALYSVCMKLHGARALGQVPRGHPTPAAGSNATQGDCSSRWTVQLARRFIERQLDILSQQSFRRRYLVHRGWHLFLCI</sequence>
<evidence type="ECO:0008006" key="3">
    <source>
        <dbReference type="Google" id="ProtNLM"/>
    </source>
</evidence>
<protein>
    <recommendedName>
        <fullName evidence="3">Secreted protein</fullName>
    </recommendedName>
</protein>
<feature type="chain" id="PRO_5007285205" description="Secreted protein" evidence="1">
    <location>
        <begin position="22"/>
        <end position="130"/>
    </location>
</feature>
<evidence type="ECO:0000256" key="1">
    <source>
        <dbReference type="SAM" id="SignalP"/>
    </source>
</evidence>
<reference evidence="2" key="1">
    <citation type="journal article" date="2016" name="Ticks Tick Borne Dis.">
        <title>De novo assembly and annotation of the salivary gland transcriptome of Rhipicephalus appendiculatus male and female ticks during blood feeding.</title>
        <authorList>
            <person name="de Castro M.H."/>
            <person name="de Klerk D."/>
            <person name="Pienaar R."/>
            <person name="Latif A.A."/>
            <person name="Rees D.J."/>
            <person name="Mans B.J."/>
        </authorList>
    </citation>
    <scope>NUCLEOTIDE SEQUENCE</scope>
    <source>
        <tissue evidence="2">Salivary glands</tissue>
    </source>
</reference>
<dbReference type="EMBL" id="GEDV01011436">
    <property type="protein sequence ID" value="JAP77121.1"/>
    <property type="molecule type" value="Transcribed_RNA"/>
</dbReference>
<evidence type="ECO:0000313" key="2">
    <source>
        <dbReference type="EMBL" id="JAP77121.1"/>
    </source>
</evidence>